<evidence type="ECO:0000313" key="2">
    <source>
        <dbReference type="Proteomes" id="UP000478636"/>
    </source>
</evidence>
<dbReference type="EMBL" id="WSZI01000013">
    <property type="protein sequence ID" value="MWN20750.1"/>
    <property type="molecule type" value="Genomic_DNA"/>
</dbReference>
<protein>
    <submittedName>
        <fullName evidence="1">Uncharacterized protein</fullName>
    </submittedName>
</protein>
<dbReference type="AlphaFoldDB" id="A0A6L7A8S3"/>
<dbReference type="Proteomes" id="UP000478636">
    <property type="component" value="Unassembled WGS sequence"/>
</dbReference>
<name>A0A6L7A8S3_LEULA</name>
<evidence type="ECO:0000313" key="1">
    <source>
        <dbReference type="EMBL" id="MWN20750.1"/>
    </source>
</evidence>
<dbReference type="RefSeq" id="WP_029509055.1">
    <property type="nucleotide sequence ID" value="NZ_BJMJ01000013.1"/>
</dbReference>
<reference evidence="1 2" key="1">
    <citation type="submission" date="2019-12" db="EMBL/GenBank/DDBJ databases">
        <title>Complete genome sequence of Leuconostoc lactis strain AVN1 provides insights into metabolic potential.</title>
        <authorList>
            <person name="Besrour N."/>
            <person name="Najjari A."/>
            <person name="Fhoula I."/>
            <person name="Jaballah S."/>
            <person name="Klibi N."/>
            <person name="Ouzari H.I."/>
        </authorList>
    </citation>
    <scope>NUCLEOTIDE SEQUENCE [LARGE SCALE GENOMIC DNA]</scope>
    <source>
        <strain evidence="1 2">AVN1</strain>
    </source>
</reference>
<comment type="caution">
    <text evidence="1">The sequence shown here is derived from an EMBL/GenBank/DDBJ whole genome shotgun (WGS) entry which is preliminary data.</text>
</comment>
<proteinExistence type="predicted"/>
<gene>
    <name evidence="1" type="ORF">GQS40_03565</name>
</gene>
<accession>A0A6L7A8S3</accession>
<sequence>MPKNHKLALLLARFLLGGLAIILFLTLFLVSDWQHWSLALTLGLTVVLFVLVNVGYIWLFWLARRQQLLHEEKDDE</sequence>
<organism evidence="1 2">
    <name type="scientific">Leuconostoc lactis</name>
    <dbReference type="NCBI Taxonomy" id="1246"/>
    <lineage>
        <taxon>Bacteria</taxon>
        <taxon>Bacillati</taxon>
        <taxon>Bacillota</taxon>
        <taxon>Bacilli</taxon>
        <taxon>Lactobacillales</taxon>
        <taxon>Lactobacillaceae</taxon>
        <taxon>Leuconostoc</taxon>
    </lineage>
</organism>